<sequence length="45" mass="5253">SEAIILWIEESNSERYQKLEDQILKDQTLKCNVEELLMKSALKAT</sequence>
<dbReference type="Proteomes" id="UP000265520">
    <property type="component" value="Unassembled WGS sequence"/>
</dbReference>
<feature type="non-terminal residue" evidence="1">
    <location>
        <position position="1"/>
    </location>
</feature>
<keyword evidence="2" id="KW-1185">Reference proteome</keyword>
<comment type="caution">
    <text evidence="1">The sequence shown here is derived from an EMBL/GenBank/DDBJ whole genome shotgun (WGS) entry which is preliminary data.</text>
</comment>
<name>A0A392RJA0_9FABA</name>
<dbReference type="EMBL" id="LXQA010236011">
    <property type="protein sequence ID" value="MCI36651.1"/>
    <property type="molecule type" value="Genomic_DNA"/>
</dbReference>
<dbReference type="AlphaFoldDB" id="A0A392RJA0"/>
<protein>
    <submittedName>
        <fullName evidence="1">Uncharacterized protein</fullName>
    </submittedName>
</protein>
<evidence type="ECO:0000313" key="2">
    <source>
        <dbReference type="Proteomes" id="UP000265520"/>
    </source>
</evidence>
<accession>A0A392RJA0</accession>
<reference evidence="1 2" key="1">
    <citation type="journal article" date="2018" name="Front. Plant Sci.">
        <title>Red Clover (Trifolium pratense) and Zigzag Clover (T. medium) - A Picture of Genomic Similarities and Differences.</title>
        <authorList>
            <person name="Dluhosova J."/>
            <person name="Istvanek J."/>
            <person name="Nedelnik J."/>
            <person name="Repkova J."/>
        </authorList>
    </citation>
    <scope>NUCLEOTIDE SEQUENCE [LARGE SCALE GENOMIC DNA]</scope>
    <source>
        <strain evidence="2">cv. 10/8</strain>
        <tissue evidence="1">Leaf</tissue>
    </source>
</reference>
<proteinExistence type="predicted"/>
<organism evidence="1 2">
    <name type="scientific">Trifolium medium</name>
    <dbReference type="NCBI Taxonomy" id="97028"/>
    <lineage>
        <taxon>Eukaryota</taxon>
        <taxon>Viridiplantae</taxon>
        <taxon>Streptophyta</taxon>
        <taxon>Embryophyta</taxon>
        <taxon>Tracheophyta</taxon>
        <taxon>Spermatophyta</taxon>
        <taxon>Magnoliopsida</taxon>
        <taxon>eudicotyledons</taxon>
        <taxon>Gunneridae</taxon>
        <taxon>Pentapetalae</taxon>
        <taxon>rosids</taxon>
        <taxon>fabids</taxon>
        <taxon>Fabales</taxon>
        <taxon>Fabaceae</taxon>
        <taxon>Papilionoideae</taxon>
        <taxon>50 kb inversion clade</taxon>
        <taxon>NPAAA clade</taxon>
        <taxon>Hologalegina</taxon>
        <taxon>IRL clade</taxon>
        <taxon>Trifolieae</taxon>
        <taxon>Trifolium</taxon>
    </lineage>
</organism>
<evidence type="ECO:0000313" key="1">
    <source>
        <dbReference type="EMBL" id="MCI36651.1"/>
    </source>
</evidence>